<sequence>MSSSFIFLRCKRNNHRIPAMLPPHSPWLSAALEHSSVILSPILQGMSITYICTHPQTIGGEFITGYRMHAIHGLACFAGQIKGDRQGISLLATSSLNLRIIITSTEYCHITNRQWMPLITISFPEMKMRPVPRLALDMAARPVQSCTPNFYAVDPVEPYIQTVPPLLHTPFQIRILVVPRFNA</sequence>
<keyword evidence="2" id="KW-1185">Reference proteome</keyword>
<name>A0A3N2PSD3_SODAK</name>
<reference evidence="1 2" key="1">
    <citation type="journal article" date="2018" name="Mol. Ecol.">
        <title>The obligate alkalophilic soda-lake fungus Sodiomyces alkalinus has shifted to a protein diet.</title>
        <authorList>
            <person name="Grum-Grzhimaylo A.A."/>
            <person name="Falkoski D.L."/>
            <person name="van den Heuvel J."/>
            <person name="Valero-Jimenez C.A."/>
            <person name="Min B."/>
            <person name="Choi I.G."/>
            <person name="Lipzen A."/>
            <person name="Daum C.G."/>
            <person name="Aanen D.K."/>
            <person name="Tsang A."/>
            <person name="Henrissat B."/>
            <person name="Bilanenko E.N."/>
            <person name="de Vries R.P."/>
            <person name="van Kan J.A.L."/>
            <person name="Grigoriev I.V."/>
            <person name="Debets A.J.M."/>
        </authorList>
    </citation>
    <scope>NUCLEOTIDE SEQUENCE [LARGE SCALE GENOMIC DNA]</scope>
    <source>
        <strain evidence="1 2">F11</strain>
    </source>
</reference>
<accession>A0A3N2PSD3</accession>
<dbReference type="GeneID" id="39583545"/>
<dbReference type="AlphaFoldDB" id="A0A3N2PSD3"/>
<dbReference type="Proteomes" id="UP000272025">
    <property type="component" value="Unassembled WGS sequence"/>
</dbReference>
<gene>
    <name evidence="1" type="ORF">SODALDRAFT_379802</name>
</gene>
<protein>
    <submittedName>
        <fullName evidence="1">Uncharacterized protein</fullName>
    </submittedName>
</protein>
<organism evidence="1 2">
    <name type="scientific">Sodiomyces alkalinus (strain CBS 110278 / VKM F-3762 / F11)</name>
    <name type="common">Alkaliphilic filamentous fungus</name>
    <dbReference type="NCBI Taxonomy" id="1314773"/>
    <lineage>
        <taxon>Eukaryota</taxon>
        <taxon>Fungi</taxon>
        <taxon>Dikarya</taxon>
        <taxon>Ascomycota</taxon>
        <taxon>Pezizomycotina</taxon>
        <taxon>Sordariomycetes</taxon>
        <taxon>Hypocreomycetidae</taxon>
        <taxon>Glomerellales</taxon>
        <taxon>Plectosphaerellaceae</taxon>
        <taxon>Sodiomyces</taxon>
    </lineage>
</organism>
<evidence type="ECO:0000313" key="1">
    <source>
        <dbReference type="EMBL" id="ROT37334.1"/>
    </source>
</evidence>
<evidence type="ECO:0000313" key="2">
    <source>
        <dbReference type="Proteomes" id="UP000272025"/>
    </source>
</evidence>
<dbReference type="EMBL" id="ML119057">
    <property type="protein sequence ID" value="ROT37334.1"/>
    <property type="molecule type" value="Genomic_DNA"/>
</dbReference>
<dbReference type="RefSeq" id="XP_028465140.1">
    <property type="nucleotide sequence ID" value="XM_028615068.1"/>
</dbReference>
<proteinExistence type="predicted"/>